<keyword evidence="7 9" id="KW-0472">Membrane</keyword>
<keyword evidence="5 9" id="KW-1133">Transmembrane helix</keyword>
<feature type="transmembrane region" description="Helical" evidence="9">
    <location>
        <begin position="66"/>
        <end position="84"/>
    </location>
</feature>
<evidence type="ECO:0000256" key="6">
    <source>
        <dbReference type="ARBA" id="ARBA00023128"/>
    </source>
</evidence>
<evidence type="ECO:0000256" key="8">
    <source>
        <dbReference type="ARBA" id="ARBA00038077"/>
    </source>
</evidence>
<evidence type="ECO:0000313" key="10">
    <source>
        <dbReference type="EMBL" id="KAK4639342.1"/>
    </source>
</evidence>
<evidence type="ECO:0000256" key="2">
    <source>
        <dbReference type="ARBA" id="ARBA00004325"/>
    </source>
</evidence>
<dbReference type="Pfam" id="PF09803">
    <property type="entry name" value="Pet100"/>
    <property type="match status" value="1"/>
</dbReference>
<evidence type="ECO:0000256" key="5">
    <source>
        <dbReference type="ARBA" id="ARBA00022989"/>
    </source>
</evidence>
<dbReference type="PANTHER" id="PTHR33968:SF1">
    <property type="entry name" value="PROTEIN PET100 HOMOLOG, MITOCHONDRIAL"/>
    <property type="match status" value="1"/>
</dbReference>
<evidence type="ECO:0000256" key="9">
    <source>
        <dbReference type="SAM" id="Phobius"/>
    </source>
</evidence>
<gene>
    <name evidence="10" type="ORF">QC761_707400</name>
</gene>
<evidence type="ECO:0000256" key="1">
    <source>
        <dbReference type="ARBA" id="ARBA00004167"/>
    </source>
</evidence>
<name>A0ABR0F8N9_9PEZI</name>
<comment type="caution">
    <text evidence="10">The sequence shown here is derived from an EMBL/GenBank/DDBJ whole genome shotgun (WGS) entry which is preliminary data.</text>
</comment>
<dbReference type="PANTHER" id="PTHR33968">
    <property type="entry name" value="PROTEIN PET100 HOMOLOG, MITOCHONDRIAL"/>
    <property type="match status" value="1"/>
</dbReference>
<keyword evidence="11" id="KW-1185">Reference proteome</keyword>
<evidence type="ECO:0008006" key="12">
    <source>
        <dbReference type="Google" id="ProtNLM"/>
    </source>
</evidence>
<dbReference type="RefSeq" id="XP_062728318.1">
    <property type="nucleotide sequence ID" value="XM_062882289.1"/>
</dbReference>
<proteinExistence type="inferred from homology"/>
<evidence type="ECO:0000313" key="11">
    <source>
        <dbReference type="Proteomes" id="UP001322138"/>
    </source>
</evidence>
<keyword evidence="3 9" id="KW-0812">Transmembrane</keyword>
<keyword evidence="6" id="KW-0496">Mitochondrion</keyword>
<dbReference type="InterPro" id="IPR018625">
    <property type="entry name" value="Pet100"/>
</dbReference>
<accession>A0ABR0F8N9</accession>
<sequence>MLTTSLLAERFQNFGGSSDQISLSSRPCSFRQLRHRHHTHTFSDSTPHTGQTGRNTGKMGGLNLEVFKFGMYIMFPIGIMYYFGTNLDSRFSVPEFWPKPENANRIPLERDEIEAELQRLRARRLYLREKRLGEQGGQQQPRDQQE</sequence>
<evidence type="ECO:0000256" key="3">
    <source>
        <dbReference type="ARBA" id="ARBA00022692"/>
    </source>
</evidence>
<dbReference type="GeneID" id="87901771"/>
<evidence type="ECO:0000256" key="7">
    <source>
        <dbReference type="ARBA" id="ARBA00023136"/>
    </source>
</evidence>
<organism evidence="10 11">
    <name type="scientific">Podospora bellae-mahoneyi</name>
    <dbReference type="NCBI Taxonomy" id="2093777"/>
    <lineage>
        <taxon>Eukaryota</taxon>
        <taxon>Fungi</taxon>
        <taxon>Dikarya</taxon>
        <taxon>Ascomycota</taxon>
        <taxon>Pezizomycotina</taxon>
        <taxon>Sordariomycetes</taxon>
        <taxon>Sordariomycetidae</taxon>
        <taxon>Sordariales</taxon>
        <taxon>Podosporaceae</taxon>
        <taxon>Podospora</taxon>
    </lineage>
</organism>
<keyword evidence="4" id="KW-0809">Transit peptide</keyword>
<comment type="subcellular location">
    <subcellularLocation>
        <location evidence="1">Membrane</location>
        <topology evidence="1">Single-pass membrane protein</topology>
    </subcellularLocation>
    <subcellularLocation>
        <location evidence="2">Mitochondrion membrane</location>
    </subcellularLocation>
</comment>
<comment type="similarity">
    <text evidence="8">Belongs to the PET100 family.</text>
</comment>
<protein>
    <recommendedName>
        <fullName evidence="12">Mitochondrial cytochrome c oxidase assembly factor</fullName>
    </recommendedName>
</protein>
<evidence type="ECO:0000256" key="4">
    <source>
        <dbReference type="ARBA" id="ARBA00022946"/>
    </source>
</evidence>
<dbReference type="Proteomes" id="UP001322138">
    <property type="component" value="Unassembled WGS sequence"/>
</dbReference>
<reference evidence="10 11" key="1">
    <citation type="journal article" date="2023" name="bioRxiv">
        <title>High-quality genome assemblies of four members of thePodospora anserinaspecies complex.</title>
        <authorList>
            <person name="Ament-Velasquez S.L."/>
            <person name="Vogan A.A."/>
            <person name="Wallerman O."/>
            <person name="Hartmann F."/>
            <person name="Gautier V."/>
            <person name="Silar P."/>
            <person name="Giraud T."/>
            <person name="Johannesson H."/>
        </authorList>
    </citation>
    <scope>NUCLEOTIDE SEQUENCE [LARGE SCALE GENOMIC DNA]</scope>
    <source>
        <strain evidence="10 11">CBS 112042</strain>
    </source>
</reference>
<dbReference type="EMBL" id="JAFFGZ010000009">
    <property type="protein sequence ID" value="KAK4639342.1"/>
    <property type="molecule type" value="Genomic_DNA"/>
</dbReference>